<proteinExistence type="predicted"/>
<evidence type="ECO:0000313" key="2">
    <source>
        <dbReference type="EMBL" id="GBM75616.1"/>
    </source>
</evidence>
<dbReference type="EMBL" id="BGPR01002568">
    <property type="protein sequence ID" value="GBM75616.1"/>
    <property type="molecule type" value="Genomic_DNA"/>
</dbReference>
<organism evidence="2 3">
    <name type="scientific">Araneus ventricosus</name>
    <name type="common">Orbweaver spider</name>
    <name type="synonym">Epeira ventricosa</name>
    <dbReference type="NCBI Taxonomy" id="182803"/>
    <lineage>
        <taxon>Eukaryota</taxon>
        <taxon>Metazoa</taxon>
        <taxon>Ecdysozoa</taxon>
        <taxon>Arthropoda</taxon>
        <taxon>Chelicerata</taxon>
        <taxon>Arachnida</taxon>
        <taxon>Araneae</taxon>
        <taxon>Araneomorphae</taxon>
        <taxon>Entelegynae</taxon>
        <taxon>Araneoidea</taxon>
        <taxon>Araneidae</taxon>
        <taxon>Araneus</taxon>
    </lineage>
</organism>
<protein>
    <submittedName>
        <fullName evidence="2">Uncharacterized protein</fullName>
    </submittedName>
</protein>
<feature type="region of interest" description="Disordered" evidence="1">
    <location>
        <begin position="15"/>
        <end position="36"/>
    </location>
</feature>
<reference evidence="2 3" key="1">
    <citation type="journal article" date="2019" name="Sci. Rep.">
        <title>Orb-weaving spider Araneus ventricosus genome elucidates the spidroin gene catalogue.</title>
        <authorList>
            <person name="Kono N."/>
            <person name="Nakamura H."/>
            <person name="Ohtoshi R."/>
            <person name="Moran D.A.P."/>
            <person name="Shinohara A."/>
            <person name="Yoshida Y."/>
            <person name="Fujiwara M."/>
            <person name="Mori M."/>
            <person name="Tomita M."/>
            <person name="Arakawa K."/>
        </authorList>
    </citation>
    <scope>NUCLEOTIDE SEQUENCE [LARGE SCALE GENOMIC DNA]</scope>
</reference>
<evidence type="ECO:0000256" key="1">
    <source>
        <dbReference type="SAM" id="MobiDB-lite"/>
    </source>
</evidence>
<accession>A0A4Y2IF39</accession>
<dbReference type="AlphaFoldDB" id="A0A4Y2IF39"/>
<dbReference type="OrthoDB" id="7607518at2759"/>
<dbReference type="Proteomes" id="UP000499080">
    <property type="component" value="Unassembled WGS sequence"/>
</dbReference>
<sequence length="207" mass="23938">MSTLLSENIRNISSTSFPASKRSEKHGKKLPREPSFLLGRNSGRRRVLSSVALRVKPIVSQILAKSSLAKIRELEVDSNDIDELVEEHNQDPITEDLKEFHCVSQQEVVEEEITAKQQCSNSIREMLKFEKRWETVASYIEKHHPNIAVAMRARNLFYDNAVSHFCQILKRWQKQMSLDSFLLKINYVCINFNNSIKTHSKISKIPK</sequence>
<keyword evidence="3" id="KW-1185">Reference proteome</keyword>
<gene>
    <name evidence="2" type="ORF">AVEN_101309_1</name>
</gene>
<evidence type="ECO:0000313" key="3">
    <source>
        <dbReference type="Proteomes" id="UP000499080"/>
    </source>
</evidence>
<comment type="caution">
    <text evidence="2">The sequence shown here is derived from an EMBL/GenBank/DDBJ whole genome shotgun (WGS) entry which is preliminary data.</text>
</comment>
<name>A0A4Y2IF39_ARAVE</name>